<name>A0A343SQP7_9EUCA</name>
<gene>
    <name evidence="14" type="primary">ATP8</name>
</gene>
<evidence type="ECO:0000256" key="10">
    <source>
        <dbReference type="ARBA" id="ARBA00023128"/>
    </source>
</evidence>
<evidence type="ECO:0000256" key="13">
    <source>
        <dbReference type="SAM" id="Phobius"/>
    </source>
</evidence>
<keyword evidence="4 12" id="KW-0813">Transport</keyword>
<dbReference type="AlphaFoldDB" id="A0A343SQP7"/>
<evidence type="ECO:0000256" key="1">
    <source>
        <dbReference type="ARBA" id="ARBA00004304"/>
    </source>
</evidence>
<comment type="subcellular location">
    <subcellularLocation>
        <location evidence="1 12">Mitochondrion membrane</location>
        <topology evidence="1 12">Single-pass membrane protein</topology>
    </subcellularLocation>
</comment>
<sequence length="52" mass="6174">MPQMAPLLWLNLYVFFTAIFALVIILNFFTKLPIKIKVSTMKTNQTSQPWKW</sequence>
<evidence type="ECO:0000256" key="3">
    <source>
        <dbReference type="ARBA" id="ARBA00011291"/>
    </source>
</evidence>
<geneLocation type="mitochondrion" evidence="14"/>
<feature type="transmembrane region" description="Helical" evidence="13">
    <location>
        <begin position="6"/>
        <end position="29"/>
    </location>
</feature>
<dbReference type="GO" id="GO:0045259">
    <property type="term" value="C:proton-transporting ATP synthase complex"/>
    <property type="evidence" value="ECO:0007669"/>
    <property type="project" value="UniProtKB-KW"/>
</dbReference>
<evidence type="ECO:0000256" key="11">
    <source>
        <dbReference type="ARBA" id="ARBA00023136"/>
    </source>
</evidence>
<keyword evidence="10 12" id="KW-0496">Mitochondrion</keyword>
<accession>A0A343SQP7</accession>
<evidence type="ECO:0000313" key="14">
    <source>
        <dbReference type="EMBL" id="AUR43939.1"/>
    </source>
</evidence>
<evidence type="ECO:0000256" key="7">
    <source>
        <dbReference type="ARBA" id="ARBA00022781"/>
    </source>
</evidence>
<dbReference type="Pfam" id="PF00895">
    <property type="entry name" value="ATP-synt_8"/>
    <property type="match status" value="1"/>
</dbReference>
<keyword evidence="11 13" id="KW-0472">Membrane</keyword>
<dbReference type="GO" id="GO:0015078">
    <property type="term" value="F:proton transmembrane transporter activity"/>
    <property type="evidence" value="ECO:0007669"/>
    <property type="project" value="InterPro"/>
</dbReference>
<keyword evidence="5 12" id="KW-0138">CF(0)</keyword>
<keyword evidence="8 13" id="KW-1133">Transmembrane helix</keyword>
<keyword evidence="9 12" id="KW-0406">Ion transport</keyword>
<keyword evidence="7 12" id="KW-0375">Hydrogen ion transport</keyword>
<comment type="similarity">
    <text evidence="2 12">Belongs to the ATPase protein 8 family.</text>
</comment>
<evidence type="ECO:0000256" key="8">
    <source>
        <dbReference type="ARBA" id="ARBA00022989"/>
    </source>
</evidence>
<comment type="subunit">
    <text evidence="3">F-type ATPases have 2 components, CF(1) - the catalytic core - and CF(0) - the membrane proton channel.</text>
</comment>
<evidence type="ECO:0000256" key="12">
    <source>
        <dbReference type="RuleBase" id="RU003661"/>
    </source>
</evidence>
<evidence type="ECO:0000256" key="9">
    <source>
        <dbReference type="ARBA" id="ARBA00023065"/>
    </source>
</evidence>
<evidence type="ECO:0000256" key="5">
    <source>
        <dbReference type="ARBA" id="ARBA00022547"/>
    </source>
</evidence>
<dbReference type="GO" id="GO:0015986">
    <property type="term" value="P:proton motive force-driven ATP synthesis"/>
    <property type="evidence" value="ECO:0007669"/>
    <property type="project" value="InterPro"/>
</dbReference>
<protein>
    <recommendedName>
        <fullName evidence="12">ATP synthase complex subunit 8</fullName>
    </recommendedName>
</protein>
<proteinExistence type="inferred from homology"/>
<dbReference type="InterPro" id="IPR001421">
    <property type="entry name" value="ATP8_metazoa"/>
</dbReference>
<organism evidence="14">
    <name type="scientific">Palaemon modestus</name>
    <dbReference type="NCBI Taxonomy" id="345840"/>
    <lineage>
        <taxon>Eukaryota</taxon>
        <taxon>Metazoa</taxon>
        <taxon>Ecdysozoa</taxon>
        <taxon>Arthropoda</taxon>
        <taxon>Crustacea</taxon>
        <taxon>Multicrustacea</taxon>
        <taxon>Malacostraca</taxon>
        <taxon>Eumalacostraca</taxon>
        <taxon>Eucarida</taxon>
        <taxon>Decapoda</taxon>
        <taxon>Pleocyemata</taxon>
        <taxon>Caridea</taxon>
        <taxon>Palaemonoidea</taxon>
        <taxon>Palaemonidae</taxon>
        <taxon>Palaemon</taxon>
    </lineage>
</organism>
<keyword evidence="6 12" id="KW-0812">Transmembrane</keyword>
<evidence type="ECO:0000256" key="6">
    <source>
        <dbReference type="ARBA" id="ARBA00022692"/>
    </source>
</evidence>
<evidence type="ECO:0000256" key="4">
    <source>
        <dbReference type="ARBA" id="ARBA00022448"/>
    </source>
</evidence>
<dbReference type="EMBL" id="MF687349">
    <property type="protein sequence ID" value="AUR43939.1"/>
    <property type="molecule type" value="Genomic_DNA"/>
</dbReference>
<evidence type="ECO:0000256" key="2">
    <source>
        <dbReference type="ARBA" id="ARBA00008892"/>
    </source>
</evidence>
<dbReference type="GO" id="GO:0031966">
    <property type="term" value="C:mitochondrial membrane"/>
    <property type="evidence" value="ECO:0007669"/>
    <property type="project" value="UniProtKB-SubCell"/>
</dbReference>
<reference evidence="14" key="1">
    <citation type="journal article" date="2018" name="Conserv Genet Resour">
        <title>Characterization of the complete mitogenome for the freshwater shrimp Exopalaemon modestus.</title>
        <authorList>
            <person name="Wang Q."/>
            <person name="Feng R."/>
            <person name="Li L."/>
            <person name="Wang C."/>
            <person name="Zhu C."/>
        </authorList>
    </citation>
    <scope>NUCLEOTIDE SEQUENCE</scope>
</reference>